<dbReference type="PRINTS" id="PR01785">
    <property type="entry name" value="PARAOXONASE"/>
</dbReference>
<evidence type="ECO:0000256" key="8">
    <source>
        <dbReference type="RuleBase" id="RU368025"/>
    </source>
</evidence>
<protein>
    <recommendedName>
        <fullName evidence="8">Paraoxonase</fullName>
        <ecNumber evidence="8">3.1.1.2</ecNumber>
    </recommendedName>
</protein>
<keyword evidence="2 8" id="KW-0378">Hydrolase</keyword>
<evidence type="ECO:0000256" key="1">
    <source>
        <dbReference type="ARBA" id="ARBA00008595"/>
    </source>
</evidence>
<dbReference type="Proteomes" id="UP000186922">
    <property type="component" value="Unassembled WGS sequence"/>
</dbReference>
<feature type="binding site" evidence="6">
    <location>
        <position position="56"/>
    </location>
    <ligand>
        <name>Ca(2+)</name>
        <dbReference type="ChEBI" id="CHEBI:29108"/>
        <label>1</label>
        <note>catalytic</note>
    </ligand>
</feature>
<feature type="binding site" evidence="6">
    <location>
        <position position="149"/>
    </location>
    <ligand>
        <name>Ca(2+)</name>
        <dbReference type="ChEBI" id="CHEBI:29108"/>
        <label>1</label>
        <note>catalytic</note>
    </ligand>
</feature>
<evidence type="ECO:0000313" key="9">
    <source>
        <dbReference type="EMBL" id="GAU93819.1"/>
    </source>
</evidence>
<feature type="binding site" evidence="6">
    <location>
        <position position="250"/>
    </location>
    <ligand>
        <name>Ca(2+)</name>
        <dbReference type="ChEBI" id="CHEBI:29108"/>
        <label>1</label>
        <note>catalytic</note>
    </ligand>
</feature>
<feature type="disulfide bond" description="In form B" evidence="7">
    <location>
        <begin position="39"/>
        <end position="337"/>
    </location>
</feature>
<feature type="binding site" evidence="6">
    <location>
        <position position="150"/>
    </location>
    <ligand>
        <name>Ca(2+)</name>
        <dbReference type="ChEBI" id="CHEBI:29108"/>
        <label>1</label>
        <note>catalytic</note>
    </ligand>
</feature>
<evidence type="ECO:0000256" key="3">
    <source>
        <dbReference type="ARBA" id="ARBA00023157"/>
    </source>
</evidence>
<keyword evidence="4 8" id="KW-0325">Glycoprotein</keyword>
<proteinExistence type="inferred from homology"/>
<feature type="binding site" evidence="6">
    <location>
        <position position="116"/>
    </location>
    <ligand>
        <name>Ca(2+)</name>
        <dbReference type="ChEBI" id="CHEBI:29108"/>
        <label>1</label>
        <note>catalytic</note>
    </ligand>
</feature>
<comment type="catalytic activity">
    <reaction evidence="8">
        <text>a phenyl acetate + H2O = a phenol + acetate + H(+)</text>
        <dbReference type="Rhea" id="RHEA:17309"/>
        <dbReference type="ChEBI" id="CHEBI:15377"/>
        <dbReference type="ChEBI" id="CHEBI:15378"/>
        <dbReference type="ChEBI" id="CHEBI:30089"/>
        <dbReference type="ChEBI" id="CHEBI:33853"/>
        <dbReference type="ChEBI" id="CHEBI:140310"/>
        <dbReference type="EC" id="3.1.1.2"/>
    </reaction>
</comment>
<dbReference type="Gene3D" id="2.120.10.30">
    <property type="entry name" value="TolB, C-terminal domain"/>
    <property type="match status" value="1"/>
</dbReference>
<dbReference type="PANTHER" id="PTHR11799:SF12">
    <property type="entry name" value="PARAOXONASE-RELATED"/>
    <property type="match status" value="1"/>
</dbReference>
<evidence type="ECO:0000313" key="10">
    <source>
        <dbReference type="Proteomes" id="UP000186922"/>
    </source>
</evidence>
<evidence type="ECO:0000256" key="7">
    <source>
        <dbReference type="PIRSR" id="PIRSR602640-3"/>
    </source>
</evidence>
<keyword evidence="10" id="KW-1185">Reference proteome</keyword>
<organism evidence="9 10">
    <name type="scientific">Ramazzottius varieornatus</name>
    <name type="common">Water bear</name>
    <name type="synonym">Tardigrade</name>
    <dbReference type="NCBI Taxonomy" id="947166"/>
    <lineage>
        <taxon>Eukaryota</taxon>
        <taxon>Metazoa</taxon>
        <taxon>Ecdysozoa</taxon>
        <taxon>Tardigrada</taxon>
        <taxon>Eutardigrada</taxon>
        <taxon>Parachela</taxon>
        <taxon>Hypsibioidea</taxon>
        <taxon>Ramazzottiidae</taxon>
        <taxon>Ramazzottius</taxon>
    </lineage>
</organism>
<sequence>MLKAFGVGLLCTLGIWYFNELIKFLDINKVVYSQQPGPCRAVEGVYVPEQGYQGSEDVEVLPNGIAIFSSGLNYMRNPALKHVQGRMMMFDLSNPDEPAKALRLTGFTRKINPHGISLFTVDGAVYVYFIHHAMDEVDSDESVEKFRLNDLVVAQEDQFYATNDYVLRHRFLRTLEYFSFLPIGNVVYYDGHKGRKVAESLRRANGINMSPDKKYVYVAEAGAKRITTFRRSANGDLSKVSSTFMGTLVDNINVDPETGNLWVASHPIGYKIYLKVAFPVGSVAPSLVLRVNVSEGVITETTQIYSDDGRNLIGSGSAVFQNGKVLIGTPTHILMYCECLTC</sequence>
<keyword evidence="6 8" id="KW-0106">Calcium</keyword>
<comment type="caution">
    <text evidence="9">The sequence shown here is derived from an EMBL/GenBank/DDBJ whole genome shotgun (WGS) entry which is preliminary data.</text>
</comment>
<dbReference type="EMBL" id="BDGG01000002">
    <property type="protein sequence ID" value="GAU93819.1"/>
    <property type="molecule type" value="Genomic_DNA"/>
</dbReference>
<dbReference type="GO" id="GO:0004064">
    <property type="term" value="F:arylesterase activity"/>
    <property type="evidence" value="ECO:0007669"/>
    <property type="project" value="UniProtKB-UniRule"/>
</dbReference>
<gene>
    <name evidence="9" type="primary">RvY_05701-1</name>
    <name evidence="9" type="synonym">RvY_05701.1</name>
    <name evidence="9" type="ORF">RvY_05701</name>
</gene>
<evidence type="ECO:0000256" key="6">
    <source>
        <dbReference type="PIRSR" id="PIRSR602640-2"/>
    </source>
</evidence>
<dbReference type="Pfam" id="PF01731">
    <property type="entry name" value="Arylesterase"/>
    <property type="match status" value="1"/>
</dbReference>
<dbReference type="PANTHER" id="PTHR11799">
    <property type="entry name" value="PARAOXONASE"/>
    <property type="match status" value="1"/>
</dbReference>
<dbReference type="SUPFAM" id="SSF63829">
    <property type="entry name" value="Calcium-dependent phosphotriesterase"/>
    <property type="match status" value="1"/>
</dbReference>
<feature type="active site" description="Proton acceptor" evidence="5">
    <location>
        <position position="114"/>
    </location>
</feature>
<reference evidence="9 10" key="1">
    <citation type="journal article" date="2016" name="Nat. Commun.">
        <title>Extremotolerant tardigrade genome and improved radiotolerance of human cultured cells by tardigrade-unique protein.</title>
        <authorList>
            <person name="Hashimoto T."/>
            <person name="Horikawa D.D."/>
            <person name="Saito Y."/>
            <person name="Kuwahara H."/>
            <person name="Kozuka-Hata H."/>
            <person name="Shin-I T."/>
            <person name="Minakuchi Y."/>
            <person name="Ohishi K."/>
            <person name="Motoyama A."/>
            <person name="Aizu T."/>
            <person name="Enomoto A."/>
            <person name="Kondo K."/>
            <person name="Tanaka S."/>
            <person name="Hara Y."/>
            <person name="Koshikawa S."/>
            <person name="Sagara H."/>
            <person name="Miura T."/>
            <person name="Yokobori S."/>
            <person name="Miyagawa K."/>
            <person name="Suzuki Y."/>
            <person name="Kubo T."/>
            <person name="Oyama M."/>
            <person name="Kohara Y."/>
            <person name="Fujiyama A."/>
            <person name="Arakawa K."/>
            <person name="Katayama T."/>
            <person name="Toyoda A."/>
            <person name="Kunieda T."/>
        </authorList>
    </citation>
    <scope>NUCLEOTIDE SEQUENCE [LARGE SCALE GENOMIC DNA]</scope>
    <source>
        <strain evidence="9 10">YOKOZUNA-1</strain>
    </source>
</reference>
<comment type="similarity">
    <text evidence="1 8">Belongs to the paraoxonase family.</text>
</comment>
<dbReference type="InterPro" id="IPR051288">
    <property type="entry name" value="Serum_paraoxonase/arylesterase"/>
</dbReference>
<dbReference type="EC" id="3.1.1.2" evidence="8"/>
<dbReference type="InterPro" id="IPR002640">
    <property type="entry name" value="Arylesterase"/>
</dbReference>
<dbReference type="GO" id="GO:0046872">
    <property type="term" value="F:metal ion binding"/>
    <property type="evidence" value="ECO:0007669"/>
    <property type="project" value="UniProtKB-KW"/>
</dbReference>
<feature type="binding site" evidence="6">
    <location>
        <position position="205"/>
    </location>
    <ligand>
        <name>Ca(2+)</name>
        <dbReference type="ChEBI" id="CHEBI:29108"/>
        <label>1</label>
        <note>catalytic</note>
    </ligand>
</feature>
<comment type="cofactor">
    <cofactor evidence="6 8">
        <name>Ca(2+)</name>
        <dbReference type="ChEBI" id="CHEBI:29108"/>
    </cofactor>
    <text evidence="6 8">Binds 2 calcium ions per subunit.</text>
</comment>
<evidence type="ECO:0000256" key="4">
    <source>
        <dbReference type="ARBA" id="ARBA00023180"/>
    </source>
</evidence>
<keyword evidence="6 8" id="KW-0479">Metal-binding</keyword>
<dbReference type="OrthoDB" id="423498at2759"/>
<dbReference type="AlphaFoldDB" id="A0A1D1UVY0"/>
<accession>A0A1D1UVY0</accession>
<dbReference type="STRING" id="947166.A0A1D1UVY0"/>
<evidence type="ECO:0000256" key="5">
    <source>
        <dbReference type="PIRSR" id="PIRSR602640-1"/>
    </source>
</evidence>
<dbReference type="InterPro" id="IPR011042">
    <property type="entry name" value="6-blade_b-propeller_TolB-like"/>
</dbReference>
<feature type="binding site" evidence="6">
    <location>
        <position position="57"/>
    </location>
    <ligand>
        <name>Ca(2+)</name>
        <dbReference type="ChEBI" id="CHEBI:29108"/>
        <label>1</label>
        <note>catalytic</note>
    </ligand>
</feature>
<evidence type="ECO:0000256" key="2">
    <source>
        <dbReference type="ARBA" id="ARBA00022801"/>
    </source>
</evidence>
<name>A0A1D1UVY0_RAMVA</name>
<keyword evidence="3 7" id="KW-1015">Disulfide bond</keyword>
<feature type="binding site" evidence="6">
    <location>
        <position position="251"/>
    </location>
    <ligand>
        <name>Ca(2+)</name>
        <dbReference type="ChEBI" id="CHEBI:29108"/>
        <label>1</label>
        <note>catalytic</note>
    </ligand>
</feature>